<comment type="similarity">
    <text evidence="1">Belongs to the SMP-30/CGR1 family.</text>
</comment>
<dbReference type="SUPFAM" id="SSF63829">
    <property type="entry name" value="Calcium-dependent phosphotriesterase"/>
    <property type="match status" value="1"/>
</dbReference>
<feature type="binding site" evidence="4">
    <location>
        <position position="120"/>
    </location>
    <ligand>
        <name>substrate</name>
    </ligand>
</feature>
<dbReference type="Pfam" id="PF08450">
    <property type="entry name" value="SGL"/>
    <property type="match status" value="1"/>
</dbReference>
<feature type="domain" description="SMP-30/Gluconolactonase/LRE-like region" evidence="6">
    <location>
        <begin position="32"/>
        <end position="304"/>
    </location>
</feature>
<dbReference type="EMBL" id="RBKS01000001">
    <property type="protein sequence ID" value="RKR76662.1"/>
    <property type="molecule type" value="Genomic_DNA"/>
</dbReference>
<dbReference type="GO" id="GO:0016787">
    <property type="term" value="F:hydrolase activity"/>
    <property type="evidence" value="ECO:0007669"/>
    <property type="project" value="UniProtKB-KW"/>
</dbReference>
<evidence type="ECO:0000256" key="2">
    <source>
        <dbReference type="ARBA" id="ARBA00022801"/>
    </source>
</evidence>
<name>A0A495IKX9_9MICO</name>
<organism evidence="7 8">
    <name type="scientific">Frondihabitans australicus</name>
    <dbReference type="NCBI Taxonomy" id="386892"/>
    <lineage>
        <taxon>Bacteria</taxon>
        <taxon>Bacillati</taxon>
        <taxon>Actinomycetota</taxon>
        <taxon>Actinomycetes</taxon>
        <taxon>Micrococcales</taxon>
        <taxon>Microbacteriaceae</taxon>
        <taxon>Frondihabitans</taxon>
    </lineage>
</organism>
<evidence type="ECO:0000313" key="7">
    <source>
        <dbReference type="EMBL" id="RKR76662.1"/>
    </source>
</evidence>
<evidence type="ECO:0000256" key="4">
    <source>
        <dbReference type="PIRSR" id="PIRSR605511-2"/>
    </source>
</evidence>
<dbReference type="GO" id="GO:0046872">
    <property type="term" value="F:metal ion binding"/>
    <property type="evidence" value="ECO:0007669"/>
    <property type="project" value="UniProtKB-KW"/>
</dbReference>
<sequence>MNAPDPDLAGLVSHGLIPPGAEPERVSTGCIWSEGPVWIPELLAVRWSDIRTNRIMQWSWESGDTVVYDADPQFTNGRTLDLDGSVLQCSHGRRRVERDRGGEVTAIATQWQGHRLNSPNDIVVTRDGAIWFTDPDYGITQPDEGHAGELEYGDHWVFRVAPGSATPESDPVPVVTDCVRPNGLAFSPDESTLYIADSGDGAQRIVAYDISPATPAAATTGEGDQGAGSAAPTVGPPRLFATPRPGTPDGIRVDVDGNVWSSSAAGVQVYSPEGELLGGIPVPEVNSNLCWGGPDGTTLFMTASTSLFRIPTLTRDAHQRW</sequence>
<gene>
    <name evidence="7" type="ORF">C8E83_3839</name>
</gene>
<evidence type="ECO:0000256" key="3">
    <source>
        <dbReference type="PIRSR" id="PIRSR605511-1"/>
    </source>
</evidence>
<comment type="cofactor">
    <cofactor evidence="4">
        <name>Zn(2+)</name>
        <dbReference type="ChEBI" id="CHEBI:29105"/>
    </cofactor>
    <text evidence="4">Binds 1 divalent metal cation per subunit.</text>
</comment>
<comment type="caution">
    <text evidence="7">The sequence shown here is derived from an EMBL/GenBank/DDBJ whole genome shotgun (WGS) entry which is preliminary data.</text>
</comment>
<evidence type="ECO:0000259" key="6">
    <source>
        <dbReference type="Pfam" id="PF08450"/>
    </source>
</evidence>
<feature type="region of interest" description="Disordered" evidence="5">
    <location>
        <begin position="216"/>
        <end position="238"/>
    </location>
</feature>
<dbReference type="InterPro" id="IPR051262">
    <property type="entry name" value="SMP-30/CGR1_Lactonase"/>
</dbReference>
<dbReference type="PRINTS" id="PR01790">
    <property type="entry name" value="SMP30FAMILY"/>
</dbReference>
<evidence type="ECO:0000256" key="1">
    <source>
        <dbReference type="ARBA" id="ARBA00008853"/>
    </source>
</evidence>
<protein>
    <submittedName>
        <fullName evidence="7">Gluconolactonase</fullName>
    </submittedName>
</protein>
<proteinExistence type="inferred from homology"/>
<keyword evidence="8" id="KW-1185">Reference proteome</keyword>
<dbReference type="Gene3D" id="2.120.10.30">
    <property type="entry name" value="TolB, C-terminal domain"/>
    <property type="match status" value="1"/>
</dbReference>
<feature type="binding site" evidence="4">
    <location>
        <position position="249"/>
    </location>
    <ligand>
        <name>a divalent metal cation</name>
        <dbReference type="ChEBI" id="CHEBI:60240"/>
    </ligand>
</feature>
<dbReference type="RefSeq" id="WP_121371609.1">
    <property type="nucleotide sequence ID" value="NZ_RBKS01000001.1"/>
</dbReference>
<dbReference type="InterPro" id="IPR005511">
    <property type="entry name" value="SMP-30"/>
</dbReference>
<feature type="binding site" evidence="4">
    <location>
        <position position="182"/>
    </location>
    <ligand>
        <name>a divalent metal cation</name>
        <dbReference type="ChEBI" id="CHEBI:60240"/>
    </ligand>
</feature>
<dbReference type="OrthoDB" id="241638at2"/>
<keyword evidence="4" id="KW-0479">Metal-binding</keyword>
<dbReference type="Proteomes" id="UP000280008">
    <property type="component" value="Unassembled WGS sequence"/>
</dbReference>
<reference evidence="7 8" key="1">
    <citation type="submission" date="2018-10" db="EMBL/GenBank/DDBJ databases">
        <title>Sequencing the genomes of 1000 actinobacteria strains.</title>
        <authorList>
            <person name="Klenk H.-P."/>
        </authorList>
    </citation>
    <scope>NUCLEOTIDE SEQUENCE [LARGE SCALE GENOMIC DNA]</scope>
    <source>
        <strain evidence="7 8">DSM 17894</strain>
    </source>
</reference>
<accession>A0A495IKX9</accession>
<dbReference type="InterPro" id="IPR011042">
    <property type="entry name" value="6-blade_b-propeller_TolB-like"/>
</dbReference>
<feature type="active site" description="Proton donor/acceptor" evidence="3">
    <location>
        <position position="249"/>
    </location>
</feature>
<feature type="binding site" evidence="4">
    <location>
        <position position="34"/>
    </location>
    <ligand>
        <name>a divalent metal cation</name>
        <dbReference type="ChEBI" id="CHEBI:60240"/>
    </ligand>
</feature>
<dbReference type="InterPro" id="IPR013658">
    <property type="entry name" value="SGL"/>
</dbReference>
<evidence type="ECO:0000256" key="5">
    <source>
        <dbReference type="SAM" id="MobiDB-lite"/>
    </source>
</evidence>
<evidence type="ECO:0000313" key="8">
    <source>
        <dbReference type="Proteomes" id="UP000280008"/>
    </source>
</evidence>
<dbReference type="PANTHER" id="PTHR47572">
    <property type="entry name" value="LIPOPROTEIN-RELATED"/>
    <property type="match status" value="1"/>
</dbReference>
<dbReference type="AlphaFoldDB" id="A0A495IKX9"/>
<dbReference type="PANTHER" id="PTHR47572:SF4">
    <property type="entry name" value="LACTONASE DRP35"/>
    <property type="match status" value="1"/>
</dbReference>
<keyword evidence="4" id="KW-0862">Zinc</keyword>
<keyword evidence="2" id="KW-0378">Hydrolase</keyword>